<evidence type="ECO:0000313" key="1">
    <source>
        <dbReference type="EMBL" id="RPA90866.1"/>
    </source>
</evidence>
<dbReference type="OrthoDB" id="5421058at2759"/>
<organism evidence="1 2">
    <name type="scientific">Choiromyces venosus 120613-1</name>
    <dbReference type="NCBI Taxonomy" id="1336337"/>
    <lineage>
        <taxon>Eukaryota</taxon>
        <taxon>Fungi</taxon>
        <taxon>Dikarya</taxon>
        <taxon>Ascomycota</taxon>
        <taxon>Pezizomycotina</taxon>
        <taxon>Pezizomycetes</taxon>
        <taxon>Pezizales</taxon>
        <taxon>Tuberaceae</taxon>
        <taxon>Choiromyces</taxon>
    </lineage>
</organism>
<dbReference type="STRING" id="1336337.A0A3N4IYA1"/>
<dbReference type="EMBL" id="ML120512">
    <property type="protein sequence ID" value="RPA90866.1"/>
    <property type="molecule type" value="Genomic_DNA"/>
</dbReference>
<gene>
    <name evidence="1" type="ORF">L873DRAFT_1716403</name>
</gene>
<accession>A0A3N4IYA1</accession>
<protein>
    <recommendedName>
        <fullName evidence="3">DDE Tnp4 domain-containing protein</fullName>
    </recommendedName>
</protein>
<evidence type="ECO:0008006" key="3">
    <source>
        <dbReference type="Google" id="ProtNLM"/>
    </source>
</evidence>
<feature type="non-terminal residue" evidence="1">
    <location>
        <position position="1"/>
    </location>
</feature>
<dbReference type="Proteomes" id="UP000276215">
    <property type="component" value="Unassembled WGS sequence"/>
</dbReference>
<keyword evidence="2" id="KW-1185">Reference proteome</keyword>
<reference evidence="1 2" key="1">
    <citation type="journal article" date="2018" name="Nat. Ecol. Evol.">
        <title>Pezizomycetes genomes reveal the molecular basis of ectomycorrhizal truffle lifestyle.</title>
        <authorList>
            <person name="Murat C."/>
            <person name="Payen T."/>
            <person name="Noel B."/>
            <person name="Kuo A."/>
            <person name="Morin E."/>
            <person name="Chen J."/>
            <person name="Kohler A."/>
            <person name="Krizsan K."/>
            <person name="Balestrini R."/>
            <person name="Da Silva C."/>
            <person name="Montanini B."/>
            <person name="Hainaut M."/>
            <person name="Levati E."/>
            <person name="Barry K.W."/>
            <person name="Belfiori B."/>
            <person name="Cichocki N."/>
            <person name="Clum A."/>
            <person name="Dockter R.B."/>
            <person name="Fauchery L."/>
            <person name="Guy J."/>
            <person name="Iotti M."/>
            <person name="Le Tacon F."/>
            <person name="Lindquist E.A."/>
            <person name="Lipzen A."/>
            <person name="Malagnac F."/>
            <person name="Mello A."/>
            <person name="Molinier V."/>
            <person name="Miyauchi S."/>
            <person name="Poulain J."/>
            <person name="Riccioni C."/>
            <person name="Rubini A."/>
            <person name="Sitrit Y."/>
            <person name="Splivallo R."/>
            <person name="Traeger S."/>
            <person name="Wang M."/>
            <person name="Zifcakova L."/>
            <person name="Wipf D."/>
            <person name="Zambonelli A."/>
            <person name="Paolocci F."/>
            <person name="Nowrousian M."/>
            <person name="Ottonello S."/>
            <person name="Baldrian P."/>
            <person name="Spatafora J.W."/>
            <person name="Henrissat B."/>
            <person name="Nagy L.G."/>
            <person name="Aury J.M."/>
            <person name="Wincker P."/>
            <person name="Grigoriev I.V."/>
            <person name="Bonfante P."/>
            <person name="Martin F.M."/>
        </authorList>
    </citation>
    <scope>NUCLEOTIDE SEQUENCE [LARGE SCALE GENOMIC DNA]</scope>
    <source>
        <strain evidence="1 2">120613-1</strain>
    </source>
</reference>
<dbReference type="AlphaFoldDB" id="A0A3N4IYA1"/>
<proteinExistence type="predicted"/>
<name>A0A3N4IYA1_9PEZI</name>
<sequence length="117" mass="13516">PQNVKELFNLRYSSLKNVVERIFGALKVQFHILLKPMWYDLETRAKIICALYCLHIFIRIAGGVMEGYDDGSGGNNGELRILFGSEKVPVVRVIKLIKNSNLKNMQRQTIKQPRRKQ</sequence>
<evidence type="ECO:0000313" key="2">
    <source>
        <dbReference type="Proteomes" id="UP000276215"/>
    </source>
</evidence>